<dbReference type="AlphaFoldDB" id="A0A1R1SK85"/>
<proteinExistence type="predicted"/>
<organism evidence="6 7">
    <name type="scientific">Streptomyces sparsogenes DSM 40356</name>
    <dbReference type="NCBI Taxonomy" id="1331668"/>
    <lineage>
        <taxon>Bacteria</taxon>
        <taxon>Bacillati</taxon>
        <taxon>Actinomycetota</taxon>
        <taxon>Actinomycetes</taxon>
        <taxon>Kitasatosporales</taxon>
        <taxon>Streptomycetaceae</taxon>
        <taxon>Streptomyces</taxon>
    </lineage>
</organism>
<accession>A0A1R1SK85</accession>
<dbReference type="InterPro" id="IPR000524">
    <property type="entry name" value="Tscrpt_reg_HTH_GntR"/>
</dbReference>
<dbReference type="PANTHER" id="PTHR44846:SF17">
    <property type="entry name" value="GNTR-FAMILY TRANSCRIPTIONAL REGULATOR"/>
    <property type="match status" value="1"/>
</dbReference>
<evidence type="ECO:0000313" key="6">
    <source>
        <dbReference type="EMBL" id="OMI38682.1"/>
    </source>
</evidence>
<dbReference type="STRING" id="67365.GCA_001704635_06071"/>
<keyword evidence="3" id="KW-0804">Transcription</keyword>
<dbReference type="Proteomes" id="UP000186168">
    <property type="component" value="Unassembled WGS sequence"/>
</dbReference>
<dbReference type="GO" id="GO:0003700">
    <property type="term" value="F:DNA-binding transcription factor activity"/>
    <property type="evidence" value="ECO:0007669"/>
    <property type="project" value="InterPro"/>
</dbReference>
<dbReference type="SMART" id="SM00345">
    <property type="entry name" value="HTH_GNTR"/>
    <property type="match status" value="1"/>
</dbReference>
<dbReference type="PANTHER" id="PTHR44846">
    <property type="entry name" value="MANNOSYL-D-GLYCERATE TRANSPORT/METABOLISM SYSTEM REPRESSOR MNGR-RELATED"/>
    <property type="match status" value="1"/>
</dbReference>
<keyword evidence="1" id="KW-0805">Transcription regulation</keyword>
<evidence type="ECO:0000259" key="5">
    <source>
        <dbReference type="PROSITE" id="PS50949"/>
    </source>
</evidence>
<dbReference type="InterPro" id="IPR036390">
    <property type="entry name" value="WH_DNA-bd_sf"/>
</dbReference>
<dbReference type="Pfam" id="PF00392">
    <property type="entry name" value="GntR"/>
    <property type="match status" value="1"/>
</dbReference>
<gene>
    <name evidence="6" type="ORF">SPAR_14698</name>
</gene>
<dbReference type="SUPFAM" id="SSF46785">
    <property type="entry name" value="Winged helix' DNA-binding domain"/>
    <property type="match status" value="1"/>
</dbReference>
<keyword evidence="7" id="KW-1185">Reference proteome</keyword>
<reference evidence="6 7" key="1">
    <citation type="submission" date="2013-05" db="EMBL/GenBank/DDBJ databases">
        <title>Genome sequence of Streptomyces sparsogenes DSM 40356.</title>
        <authorList>
            <person name="Coyne S."/>
            <person name="Seebeck F.P."/>
        </authorList>
    </citation>
    <scope>NUCLEOTIDE SEQUENCE [LARGE SCALE GENOMIC DNA]</scope>
    <source>
        <strain evidence="6 7">DSM 40356</strain>
    </source>
</reference>
<dbReference type="PROSITE" id="PS50949">
    <property type="entry name" value="HTH_GNTR"/>
    <property type="match status" value="1"/>
</dbReference>
<dbReference type="RefSeq" id="WP_065961799.1">
    <property type="nucleotide sequence ID" value="NZ_ASQP01000211.1"/>
</dbReference>
<keyword evidence="2" id="KW-0238">DNA-binding</keyword>
<evidence type="ECO:0000256" key="4">
    <source>
        <dbReference type="SAM" id="MobiDB-lite"/>
    </source>
</evidence>
<dbReference type="GO" id="GO:0045892">
    <property type="term" value="P:negative regulation of DNA-templated transcription"/>
    <property type="evidence" value="ECO:0007669"/>
    <property type="project" value="TreeGrafter"/>
</dbReference>
<dbReference type="InterPro" id="IPR050679">
    <property type="entry name" value="Bact_HTH_transcr_reg"/>
</dbReference>
<evidence type="ECO:0000256" key="3">
    <source>
        <dbReference type="ARBA" id="ARBA00023163"/>
    </source>
</evidence>
<feature type="domain" description="HTH gntR-type" evidence="5">
    <location>
        <begin position="9"/>
        <end position="77"/>
    </location>
</feature>
<protein>
    <submittedName>
        <fullName evidence="6">GntR family transcriptional regulator</fullName>
    </submittedName>
</protein>
<evidence type="ECO:0000313" key="7">
    <source>
        <dbReference type="Proteomes" id="UP000186168"/>
    </source>
</evidence>
<dbReference type="CDD" id="cd07377">
    <property type="entry name" value="WHTH_GntR"/>
    <property type="match status" value="1"/>
</dbReference>
<sequence length="136" mass="15237">MSLPRDTHTPPYRLVAEELRQQIRSGRIKPGERVPSSRDLEAKYDIANMTARSALRVLRDDGLIYSTPGRGNFVVDPLPPEPDKTQGAVEPEGQRQMPSAEYLELSGRLDALTAKVDDLMGFLQQLASFTERQKKS</sequence>
<evidence type="ECO:0000256" key="1">
    <source>
        <dbReference type="ARBA" id="ARBA00023015"/>
    </source>
</evidence>
<dbReference type="EMBL" id="ASQP01000211">
    <property type="protein sequence ID" value="OMI38682.1"/>
    <property type="molecule type" value="Genomic_DNA"/>
</dbReference>
<dbReference type="Gene3D" id="1.10.10.10">
    <property type="entry name" value="Winged helix-like DNA-binding domain superfamily/Winged helix DNA-binding domain"/>
    <property type="match status" value="1"/>
</dbReference>
<evidence type="ECO:0000256" key="2">
    <source>
        <dbReference type="ARBA" id="ARBA00023125"/>
    </source>
</evidence>
<dbReference type="InterPro" id="IPR036388">
    <property type="entry name" value="WH-like_DNA-bd_sf"/>
</dbReference>
<feature type="region of interest" description="Disordered" evidence="4">
    <location>
        <begin position="69"/>
        <end position="96"/>
    </location>
</feature>
<dbReference type="GO" id="GO:0003677">
    <property type="term" value="F:DNA binding"/>
    <property type="evidence" value="ECO:0007669"/>
    <property type="project" value="UniProtKB-KW"/>
</dbReference>
<dbReference type="GeneID" id="96743629"/>
<comment type="caution">
    <text evidence="6">The sequence shown here is derived from an EMBL/GenBank/DDBJ whole genome shotgun (WGS) entry which is preliminary data.</text>
</comment>
<name>A0A1R1SK85_9ACTN</name>